<accession>A0A2T3ZIM5</accession>
<sequence length="68" mass="7401">MAQTPVLVISIVTSGSSILCSIWAVCLQLVGQAKSSNQCASVTGRQQMAWKKTKRHPRSNCVLAENQR</sequence>
<dbReference type="AlphaFoldDB" id="A0A2T3ZIM5"/>
<gene>
    <name evidence="2" type="ORF">M441DRAFT_55682</name>
</gene>
<dbReference type="EMBL" id="KZ679258">
    <property type="protein sequence ID" value="PTB44657.1"/>
    <property type="molecule type" value="Genomic_DNA"/>
</dbReference>
<proteinExistence type="predicted"/>
<keyword evidence="1" id="KW-0812">Transmembrane</keyword>
<organism evidence="2 3">
    <name type="scientific">Trichoderma asperellum (strain ATCC 204424 / CBS 433.97 / NBRC 101777)</name>
    <dbReference type="NCBI Taxonomy" id="1042311"/>
    <lineage>
        <taxon>Eukaryota</taxon>
        <taxon>Fungi</taxon>
        <taxon>Dikarya</taxon>
        <taxon>Ascomycota</taxon>
        <taxon>Pezizomycotina</taxon>
        <taxon>Sordariomycetes</taxon>
        <taxon>Hypocreomycetidae</taxon>
        <taxon>Hypocreales</taxon>
        <taxon>Hypocreaceae</taxon>
        <taxon>Trichoderma</taxon>
    </lineage>
</organism>
<evidence type="ECO:0000313" key="2">
    <source>
        <dbReference type="EMBL" id="PTB44657.1"/>
    </source>
</evidence>
<name>A0A2T3ZIM5_TRIA4</name>
<feature type="transmembrane region" description="Helical" evidence="1">
    <location>
        <begin position="6"/>
        <end position="27"/>
    </location>
</feature>
<keyword evidence="1" id="KW-1133">Transmembrane helix</keyword>
<evidence type="ECO:0000256" key="1">
    <source>
        <dbReference type="SAM" id="Phobius"/>
    </source>
</evidence>
<protein>
    <submittedName>
        <fullName evidence="2">Uncharacterized protein</fullName>
    </submittedName>
</protein>
<keyword evidence="3" id="KW-1185">Reference proteome</keyword>
<dbReference type="Proteomes" id="UP000240493">
    <property type="component" value="Unassembled WGS sequence"/>
</dbReference>
<evidence type="ECO:0000313" key="3">
    <source>
        <dbReference type="Proteomes" id="UP000240493"/>
    </source>
</evidence>
<reference evidence="2 3" key="1">
    <citation type="submission" date="2016-07" db="EMBL/GenBank/DDBJ databases">
        <title>Multiple horizontal gene transfer events from other fungi enriched the ability of initially mycotrophic Trichoderma (Ascomycota) to feed on dead plant biomass.</title>
        <authorList>
            <consortium name="DOE Joint Genome Institute"/>
            <person name="Aerts A."/>
            <person name="Atanasova L."/>
            <person name="Chenthamara K."/>
            <person name="Zhang J."/>
            <person name="Grujic M."/>
            <person name="Henrissat B."/>
            <person name="Kuo A."/>
            <person name="Salamov A."/>
            <person name="Lipzen A."/>
            <person name="Labutti K."/>
            <person name="Barry K."/>
            <person name="Miao Y."/>
            <person name="Rahimi M.J."/>
            <person name="Shen Q."/>
            <person name="Grigoriev I.V."/>
            <person name="Kubicek C.P."/>
            <person name="Druzhinina I.S."/>
        </authorList>
    </citation>
    <scope>NUCLEOTIDE SEQUENCE [LARGE SCALE GENOMIC DNA]</scope>
    <source>
        <strain evidence="2 3">CBS 433.97</strain>
    </source>
</reference>
<keyword evidence="1" id="KW-0472">Membrane</keyword>